<feature type="compositionally biased region" description="Pro residues" evidence="1">
    <location>
        <begin position="280"/>
        <end position="293"/>
    </location>
</feature>
<feature type="region of interest" description="Disordered" evidence="1">
    <location>
        <begin position="991"/>
        <end position="1040"/>
    </location>
</feature>
<feature type="region of interest" description="Disordered" evidence="1">
    <location>
        <begin position="500"/>
        <end position="531"/>
    </location>
</feature>
<dbReference type="AlphaFoldDB" id="A0A8J4BHN5"/>
<evidence type="ECO:0000313" key="2">
    <source>
        <dbReference type="EMBL" id="GIL61476.1"/>
    </source>
</evidence>
<feature type="region of interest" description="Disordered" evidence="1">
    <location>
        <begin position="545"/>
        <end position="574"/>
    </location>
</feature>
<dbReference type="EMBL" id="BNCO01000045">
    <property type="protein sequence ID" value="GIL61476.1"/>
    <property type="molecule type" value="Genomic_DNA"/>
</dbReference>
<keyword evidence="3" id="KW-1185">Reference proteome</keyword>
<dbReference type="Proteomes" id="UP000747399">
    <property type="component" value="Unassembled WGS sequence"/>
</dbReference>
<name>A0A8J4BHN5_9CHLO</name>
<organism evidence="2 3">
    <name type="scientific">Volvox africanus</name>
    <dbReference type="NCBI Taxonomy" id="51714"/>
    <lineage>
        <taxon>Eukaryota</taxon>
        <taxon>Viridiplantae</taxon>
        <taxon>Chlorophyta</taxon>
        <taxon>core chlorophytes</taxon>
        <taxon>Chlorophyceae</taxon>
        <taxon>CS clade</taxon>
        <taxon>Chlamydomonadales</taxon>
        <taxon>Volvocaceae</taxon>
        <taxon>Volvox</taxon>
    </lineage>
</organism>
<comment type="caution">
    <text evidence="2">The sequence shown here is derived from an EMBL/GenBank/DDBJ whole genome shotgun (WGS) entry which is preliminary data.</text>
</comment>
<feature type="region of interest" description="Disordered" evidence="1">
    <location>
        <begin position="72"/>
        <end position="293"/>
    </location>
</feature>
<feature type="region of interest" description="Disordered" evidence="1">
    <location>
        <begin position="356"/>
        <end position="411"/>
    </location>
</feature>
<feature type="compositionally biased region" description="Low complexity" evidence="1">
    <location>
        <begin position="265"/>
        <end position="279"/>
    </location>
</feature>
<accession>A0A8J4BHN5</accession>
<feature type="compositionally biased region" description="Polar residues" evidence="1">
    <location>
        <begin position="72"/>
        <end position="81"/>
    </location>
</feature>
<feature type="compositionally biased region" description="Low complexity" evidence="1">
    <location>
        <begin position="141"/>
        <end position="152"/>
    </location>
</feature>
<reference evidence="2" key="1">
    <citation type="journal article" date="2021" name="Proc. Natl. Acad. Sci. U.S.A.">
        <title>Three genomes in the algal genus Volvox reveal the fate of a haploid sex-determining region after a transition to homothallism.</title>
        <authorList>
            <person name="Yamamoto K."/>
            <person name="Hamaji T."/>
            <person name="Kawai-Toyooka H."/>
            <person name="Matsuzaki R."/>
            <person name="Takahashi F."/>
            <person name="Nishimura Y."/>
            <person name="Kawachi M."/>
            <person name="Noguchi H."/>
            <person name="Minakuchi Y."/>
            <person name="Umen J.G."/>
            <person name="Toyoda A."/>
            <person name="Nozaki H."/>
        </authorList>
    </citation>
    <scope>NUCLEOTIDE SEQUENCE</scope>
    <source>
        <strain evidence="2">NIES-3780</strain>
    </source>
</reference>
<feature type="compositionally biased region" description="Polar residues" evidence="1">
    <location>
        <begin position="556"/>
        <end position="570"/>
    </location>
</feature>
<feature type="region of interest" description="Disordered" evidence="1">
    <location>
        <begin position="670"/>
        <end position="697"/>
    </location>
</feature>
<evidence type="ECO:0000256" key="1">
    <source>
        <dbReference type="SAM" id="MobiDB-lite"/>
    </source>
</evidence>
<feature type="compositionally biased region" description="Low complexity" evidence="1">
    <location>
        <begin position="1007"/>
        <end position="1037"/>
    </location>
</feature>
<gene>
    <name evidence="2" type="ORF">Vafri_15878</name>
</gene>
<evidence type="ECO:0000313" key="3">
    <source>
        <dbReference type="Proteomes" id="UP000747399"/>
    </source>
</evidence>
<feature type="region of interest" description="Disordered" evidence="1">
    <location>
        <begin position="597"/>
        <end position="637"/>
    </location>
</feature>
<sequence>MRPASAVSPASALHAEHLLPHSLSNATCRLIQAAPSQGKHSAYITRAGRVTNTSSGLAYKNTLRVAASQVTDANTADSNEPQAAAAKPNFRRRAKLKNSSTSGRERNLQADTATEARRHHVVKQPKSVDVSAGSVEDSDRAPLPTASPAPLTNIRWRRPPRSSQVHPAGADLADASSSSHVDSSSSSSSSNNNNNNNNSLSLDGDSSPHSSSRSSSISVSIRIPELTRIKHATRRPTIKRRRRRAATVSTTPVGLASDMQISQQPTTTEDAATAAATSVAPPPTPPLPTPTPPPTPTPTLLVLNVSMDGDISPHQSPLAEKSEVREEGLSLDLTVPVNPEEPAADTTNIADIANEGGMLRNHDLPPSEAPTEGMETTSGELGTSAGVAAAAAAAAAEEEEQQRQQPSSASVMTTTVAAASRASGAEFRAPEVACGSVSEEAHGDVLMSGAADDGVLVSELEAAASAADPRVKKGEVTAAAAVLPLNILELASRQLTEEVNPALGGPDLPEAVNATSGSETVDAAATDRDGEEPTVLSFAAGSVSPGVAIDAEPSPSGATNGVRQPGSTPGNGEELDDTAVAISVLAAAAAAGAAAAAAGQHPYPYAPRGATRRRTSTWELRPPARRPPRVVPFTGGGGGGLRELQALIDSVREPTIIDLKGAVITLAAAVPSPSPSPSPPSADGAEPQTELSPAPTPVATTALVPSAVYDIPGWSSVAQLAEERAKMLAAGASTLAAGGGASAPPPADGVLLLHRDDVTLANGTLQLPKDCRVVVTGSRVTLRKVEVVDAEASGWGRQATALPATCLQSSALITVISSNNSSLYDTSPWGIFGSVRSSGGDASGPSLELDDCSVIASGRDRDLIRVDGGGGGAPAALTARYSRLRGGANAAVAAHGSTLNLDCCELEGYTASGVVAIGASVRLVGSRLLGLAGSIVGLQAVAGSQVGALGCFLRGHSSNVECLGGSSVDMQGCVLSRSDCRYGLTLHATSAGAASRPPHTHSSPDIPAASGSAGAHATSSTPSSPSSISPSGAADSATSRAGRMRLTDCELGHAIQLGGGELELERCTFVLRRTSVGRTAPPVQATAASAAIYGLYELIEDMKNAMAMSRGGGGFGSAGSSAGGAGDAGAAFAGRVAAAAALRVVGCRVGGGNGEAQAVMMEAEQEACVYVSGSPEVVIRRCGGAGASAAP</sequence>
<feature type="compositionally biased region" description="Low complexity" evidence="1">
    <location>
        <begin position="170"/>
        <end position="222"/>
    </location>
</feature>
<proteinExistence type="predicted"/>
<protein>
    <submittedName>
        <fullName evidence="2">Uncharacterized protein</fullName>
    </submittedName>
</protein>
<feature type="compositionally biased region" description="Basic residues" evidence="1">
    <location>
        <begin position="229"/>
        <end position="245"/>
    </location>
</feature>